<dbReference type="InterPro" id="IPR001387">
    <property type="entry name" value="Cro/C1-type_HTH"/>
</dbReference>
<dbReference type="Pfam" id="PF17765">
    <property type="entry name" value="MLTR_LBD"/>
    <property type="match status" value="1"/>
</dbReference>
<dbReference type="CDD" id="cd00093">
    <property type="entry name" value="HTH_XRE"/>
    <property type="match status" value="1"/>
</dbReference>
<dbReference type="AlphaFoldDB" id="A0A2Y8ZUG9"/>
<protein>
    <submittedName>
        <fullName evidence="2">Transcriptional regulator, contains XRE-family HTH domain</fullName>
    </submittedName>
</protein>
<dbReference type="Proteomes" id="UP000250028">
    <property type="component" value="Unassembled WGS sequence"/>
</dbReference>
<sequence>MSNAGRTALPAFLRAAEHDAAREYRRTALGGFLRAHRARIEPDPRWPVVDTHTPRRVTGLRREEIAWAAGVSVDYYTKLEQGRSVRPSAAVVGSLATALQLGPLDRRYLQALTAEDPSDQHSSDVSVQAAEQTLRSIAAQIQDAVMVQVLTGDLTVRSIDPRAARILYPDRDIDDVVGTDVSLLSYLFGDPVSRTVYVDWSAKAREVVGLVHLRMAVAGPTPELLRTIEQLWLSSSAFRYLWSRFEPHDKASGMWRLRIDGQIVECDFATMKTPTSPDIALVVYHRSAAQ</sequence>
<dbReference type="SUPFAM" id="SSF47413">
    <property type="entry name" value="lambda repressor-like DNA-binding domains"/>
    <property type="match status" value="1"/>
</dbReference>
<dbReference type="Gene3D" id="3.30.450.180">
    <property type="match status" value="1"/>
</dbReference>
<feature type="domain" description="HTH cro/C1-type" evidence="1">
    <location>
        <begin position="59"/>
        <end position="107"/>
    </location>
</feature>
<dbReference type="SMART" id="SM00530">
    <property type="entry name" value="HTH_XRE"/>
    <property type="match status" value="1"/>
</dbReference>
<proteinExistence type="predicted"/>
<gene>
    <name evidence="2" type="ORF">SAMN04489750_2501</name>
</gene>
<dbReference type="EMBL" id="UESZ01000001">
    <property type="protein sequence ID" value="SSA35156.1"/>
    <property type="molecule type" value="Genomic_DNA"/>
</dbReference>
<reference evidence="3" key="1">
    <citation type="submission" date="2016-10" db="EMBL/GenBank/DDBJ databases">
        <authorList>
            <person name="Varghese N."/>
            <person name="Submissions S."/>
        </authorList>
    </citation>
    <scope>NUCLEOTIDE SEQUENCE [LARGE SCALE GENOMIC DNA]</scope>
    <source>
        <strain evidence="3">DSM 22951</strain>
    </source>
</reference>
<dbReference type="PANTHER" id="PTHR35010:SF2">
    <property type="entry name" value="BLL4672 PROTEIN"/>
    <property type="match status" value="1"/>
</dbReference>
<evidence type="ECO:0000259" key="1">
    <source>
        <dbReference type="PROSITE" id="PS50943"/>
    </source>
</evidence>
<dbReference type="Gene3D" id="1.10.260.40">
    <property type="entry name" value="lambda repressor-like DNA-binding domains"/>
    <property type="match status" value="1"/>
</dbReference>
<evidence type="ECO:0000313" key="2">
    <source>
        <dbReference type="EMBL" id="SSA35156.1"/>
    </source>
</evidence>
<organism evidence="2 3">
    <name type="scientific">Branchiibius hedensis</name>
    <dbReference type="NCBI Taxonomy" id="672460"/>
    <lineage>
        <taxon>Bacteria</taxon>
        <taxon>Bacillati</taxon>
        <taxon>Actinomycetota</taxon>
        <taxon>Actinomycetes</taxon>
        <taxon>Micrococcales</taxon>
        <taxon>Dermacoccaceae</taxon>
        <taxon>Branchiibius</taxon>
    </lineage>
</organism>
<dbReference type="PANTHER" id="PTHR35010">
    <property type="entry name" value="BLL4672 PROTEIN-RELATED"/>
    <property type="match status" value="1"/>
</dbReference>
<name>A0A2Y8ZUG9_9MICO</name>
<dbReference type="GO" id="GO:0003677">
    <property type="term" value="F:DNA binding"/>
    <property type="evidence" value="ECO:0007669"/>
    <property type="project" value="InterPro"/>
</dbReference>
<accession>A0A2Y8ZUG9</accession>
<dbReference type="RefSeq" id="WP_211310235.1">
    <property type="nucleotide sequence ID" value="NZ_QGDN01000001.1"/>
</dbReference>
<dbReference type="Pfam" id="PF13560">
    <property type="entry name" value="HTH_31"/>
    <property type="match status" value="1"/>
</dbReference>
<keyword evidence="3" id="KW-1185">Reference proteome</keyword>
<evidence type="ECO:0000313" key="3">
    <source>
        <dbReference type="Proteomes" id="UP000250028"/>
    </source>
</evidence>
<dbReference type="PROSITE" id="PS50943">
    <property type="entry name" value="HTH_CROC1"/>
    <property type="match status" value="1"/>
</dbReference>
<dbReference type="InterPro" id="IPR010982">
    <property type="entry name" value="Lambda_DNA-bd_dom_sf"/>
</dbReference>
<dbReference type="InterPro" id="IPR041413">
    <property type="entry name" value="MLTR_LBD"/>
</dbReference>